<dbReference type="Proteomes" id="UP000009131">
    <property type="component" value="Unassembled WGS sequence"/>
</dbReference>
<feature type="non-terminal residue" evidence="1">
    <location>
        <position position="1"/>
    </location>
</feature>
<keyword evidence="2" id="KW-1185">Reference proteome</keyword>
<comment type="caution">
    <text evidence="1">The sequence shown here is derived from an EMBL/GenBank/DDBJ whole genome shotgun (WGS) entry which is preliminary data.</text>
</comment>
<proteinExistence type="predicted"/>
<gene>
    <name evidence="1" type="primary">Mo01838</name>
    <name evidence="1" type="ORF">E5Q_01838</name>
</gene>
<evidence type="ECO:0000313" key="1">
    <source>
        <dbReference type="EMBL" id="GAA95183.1"/>
    </source>
</evidence>
<reference evidence="1 2" key="1">
    <citation type="journal article" date="2011" name="J. Gen. Appl. Microbiol.">
        <title>Draft genome sequencing of the enigmatic basidiomycete Mixia osmundae.</title>
        <authorList>
            <person name="Nishida H."/>
            <person name="Nagatsuka Y."/>
            <person name="Sugiyama J."/>
        </authorList>
    </citation>
    <scope>NUCLEOTIDE SEQUENCE [LARGE SCALE GENOMIC DNA]</scope>
    <source>
        <strain evidence="2">CBS 9802 / IAM 14324 / JCM 22182 / KY 12970</strain>
    </source>
</reference>
<dbReference type="HOGENOM" id="CLU_3210222_0_0_1"/>
<protein>
    <submittedName>
        <fullName evidence="1">Uncharacterized protein</fullName>
    </submittedName>
</protein>
<evidence type="ECO:0000313" key="2">
    <source>
        <dbReference type="Proteomes" id="UP000009131"/>
    </source>
</evidence>
<dbReference type="EMBL" id="BABT02000058">
    <property type="protein sequence ID" value="GAA95183.1"/>
    <property type="molecule type" value="Genomic_DNA"/>
</dbReference>
<organism evidence="1 2">
    <name type="scientific">Mixia osmundae (strain CBS 9802 / IAM 14324 / JCM 22182 / KY 12970)</name>
    <dbReference type="NCBI Taxonomy" id="764103"/>
    <lineage>
        <taxon>Eukaryota</taxon>
        <taxon>Fungi</taxon>
        <taxon>Dikarya</taxon>
        <taxon>Basidiomycota</taxon>
        <taxon>Pucciniomycotina</taxon>
        <taxon>Mixiomycetes</taxon>
        <taxon>Mixiales</taxon>
        <taxon>Mixiaceae</taxon>
        <taxon>Mixia</taxon>
    </lineage>
</organism>
<dbReference type="InParanoid" id="G7DX73"/>
<name>G7DX73_MIXOS</name>
<reference evidence="1 2" key="2">
    <citation type="journal article" date="2012" name="Open Biol.">
        <title>Characteristics of nucleosomes and linker DNA regions on the genome of the basidiomycete Mixia osmundae revealed by mono- and dinucleosome mapping.</title>
        <authorList>
            <person name="Nishida H."/>
            <person name="Kondo S."/>
            <person name="Matsumoto T."/>
            <person name="Suzuki Y."/>
            <person name="Yoshikawa H."/>
            <person name="Taylor T.D."/>
            <person name="Sugiyama J."/>
        </authorList>
    </citation>
    <scope>NUCLEOTIDE SEQUENCE [LARGE SCALE GENOMIC DNA]</scope>
    <source>
        <strain evidence="2">CBS 9802 / IAM 14324 / JCM 22182 / KY 12970</strain>
    </source>
</reference>
<accession>G7DX73</accession>
<sequence>SGLADDDYEPRFATVPADEERRDLFAPVDQALWHAFCAAAVERWI</sequence>
<dbReference type="AlphaFoldDB" id="G7DX73"/>